<gene>
    <name evidence="2" type="ORF">L7E55_01300</name>
</gene>
<sequence>MAVNKVPAASTLRLELRVGVSASGNPVIRNKNLANVKSTASDQDLYDVAAALAALQQYPLNGISRVDNAQLVQA</sequence>
<dbReference type="InterPro" id="IPR012454">
    <property type="entry name" value="DUF1659"/>
</dbReference>
<dbReference type="Pfam" id="PF07872">
    <property type="entry name" value="DUF1659"/>
    <property type="match status" value="1"/>
</dbReference>
<feature type="domain" description="DUF1659" evidence="1">
    <location>
        <begin position="2"/>
        <end position="73"/>
    </location>
</feature>
<organism evidence="2 3">
    <name type="scientific">Pelotomaculum isophthalicicum JI</name>
    <dbReference type="NCBI Taxonomy" id="947010"/>
    <lineage>
        <taxon>Bacteria</taxon>
        <taxon>Bacillati</taxon>
        <taxon>Bacillota</taxon>
        <taxon>Clostridia</taxon>
        <taxon>Eubacteriales</taxon>
        <taxon>Desulfotomaculaceae</taxon>
        <taxon>Pelotomaculum</taxon>
    </lineage>
</organism>
<reference evidence="2" key="1">
    <citation type="submission" date="2022-02" db="EMBL/GenBank/DDBJ databases">
        <authorList>
            <person name="Leng L."/>
        </authorList>
    </citation>
    <scope>NUCLEOTIDE SEQUENCE</scope>
    <source>
        <strain evidence="2">JI</strain>
    </source>
</reference>
<protein>
    <submittedName>
        <fullName evidence="2">DUF1659 domain-containing protein</fullName>
    </submittedName>
</protein>
<accession>A0A9X4H3K6</accession>
<dbReference type="AlphaFoldDB" id="A0A9X4H3K6"/>
<dbReference type="EMBL" id="JAKOAV010000002">
    <property type="protein sequence ID" value="MDF9407007.1"/>
    <property type="molecule type" value="Genomic_DNA"/>
</dbReference>
<comment type="caution">
    <text evidence="2">The sequence shown here is derived from an EMBL/GenBank/DDBJ whole genome shotgun (WGS) entry which is preliminary data.</text>
</comment>
<evidence type="ECO:0000313" key="3">
    <source>
        <dbReference type="Proteomes" id="UP001154312"/>
    </source>
</evidence>
<name>A0A9X4H3K6_9FIRM</name>
<evidence type="ECO:0000313" key="2">
    <source>
        <dbReference type="EMBL" id="MDF9407007.1"/>
    </source>
</evidence>
<dbReference type="RefSeq" id="WP_277442171.1">
    <property type="nucleotide sequence ID" value="NZ_JAKOAV010000002.1"/>
</dbReference>
<evidence type="ECO:0000259" key="1">
    <source>
        <dbReference type="Pfam" id="PF07872"/>
    </source>
</evidence>
<keyword evidence="3" id="KW-1185">Reference proteome</keyword>
<proteinExistence type="predicted"/>
<dbReference type="Proteomes" id="UP001154312">
    <property type="component" value="Unassembled WGS sequence"/>
</dbReference>